<dbReference type="Pfam" id="PF13195">
    <property type="entry name" value="DUF4011"/>
    <property type="match status" value="1"/>
</dbReference>
<dbReference type="Pfam" id="PF18741">
    <property type="entry name" value="MTES_1575"/>
    <property type="match status" value="1"/>
</dbReference>
<evidence type="ECO:0000313" key="7">
    <source>
        <dbReference type="EMBL" id="AHH45414.1"/>
    </source>
</evidence>
<dbReference type="RefSeq" id="WP_022934649.1">
    <property type="nucleotide sequence ID" value="NZ_CP007154.1"/>
</dbReference>
<dbReference type="GO" id="GO:0016787">
    <property type="term" value="F:hydrolase activity"/>
    <property type="evidence" value="ECO:0007669"/>
    <property type="project" value="UniProtKB-KW"/>
</dbReference>
<accession>W5UT87</accession>
<keyword evidence="3" id="KW-0378">Hydrolase</keyword>
<evidence type="ECO:0000256" key="4">
    <source>
        <dbReference type="ARBA" id="ARBA00022806"/>
    </source>
</evidence>
<dbReference type="InterPro" id="IPR025103">
    <property type="entry name" value="DUF4011"/>
</dbReference>
<dbReference type="InterPro" id="IPR041677">
    <property type="entry name" value="DNA2/NAM7_AAA_11"/>
</dbReference>
<feature type="domain" description="RAP" evidence="6">
    <location>
        <begin position="1289"/>
        <end position="1342"/>
    </location>
</feature>
<dbReference type="InterPro" id="IPR013584">
    <property type="entry name" value="RAP"/>
</dbReference>
<dbReference type="eggNOG" id="COG1112">
    <property type="taxonomic scope" value="Bacteria"/>
</dbReference>
<keyword evidence="4 7" id="KW-0347">Helicase</keyword>
<dbReference type="FunFam" id="3.40.960.10:FF:000002">
    <property type="entry name" value="DNA helicase related protein"/>
    <property type="match status" value="1"/>
</dbReference>
<dbReference type="Pfam" id="PF13086">
    <property type="entry name" value="AAA_11"/>
    <property type="match status" value="1"/>
</dbReference>
<evidence type="ECO:0000256" key="5">
    <source>
        <dbReference type="ARBA" id="ARBA00022840"/>
    </source>
</evidence>
<dbReference type="Pfam" id="PF13087">
    <property type="entry name" value="AAA_12"/>
    <property type="match status" value="1"/>
</dbReference>
<dbReference type="GO" id="GO:0005524">
    <property type="term" value="F:ATP binding"/>
    <property type="evidence" value="ECO:0007669"/>
    <property type="project" value="UniProtKB-KW"/>
</dbReference>
<evidence type="ECO:0000313" key="8">
    <source>
        <dbReference type="Proteomes" id="UP000019229"/>
    </source>
</evidence>
<keyword evidence="8" id="KW-1185">Reference proteome</keyword>
<dbReference type="EMBL" id="CP007154">
    <property type="protein sequence ID" value="AHH45414.1"/>
    <property type="molecule type" value="Genomic_DNA"/>
</dbReference>
<dbReference type="Gene3D" id="3.40.960.10">
    <property type="entry name" value="VSR Endonuclease"/>
    <property type="match status" value="1"/>
</dbReference>
<comment type="similarity">
    <text evidence="1">Belongs to the DNA2/NAM7 helicase family.</text>
</comment>
<evidence type="ECO:0000256" key="2">
    <source>
        <dbReference type="ARBA" id="ARBA00022741"/>
    </source>
</evidence>
<evidence type="ECO:0000256" key="1">
    <source>
        <dbReference type="ARBA" id="ARBA00007913"/>
    </source>
</evidence>
<dbReference type="SUPFAM" id="SSF52540">
    <property type="entry name" value="P-loop containing nucleoside triphosphate hydrolases"/>
    <property type="match status" value="1"/>
</dbReference>
<dbReference type="KEGG" id="mbc:MYB_02050"/>
<dbReference type="Proteomes" id="UP000019229">
    <property type="component" value="Chromosome"/>
</dbReference>
<dbReference type="PATRIC" id="fig|743966.3.peg.413"/>
<dbReference type="SUPFAM" id="SSF52980">
    <property type="entry name" value="Restriction endonuclease-like"/>
    <property type="match status" value="1"/>
</dbReference>
<dbReference type="InterPro" id="IPR041679">
    <property type="entry name" value="DNA2/NAM7-like_C"/>
</dbReference>
<organism evidence="7 8">
    <name type="scientific">Mesomycoplasma bovoculi M165/69</name>
    <dbReference type="NCBI Taxonomy" id="743966"/>
    <lineage>
        <taxon>Bacteria</taxon>
        <taxon>Bacillati</taxon>
        <taxon>Mycoplasmatota</taxon>
        <taxon>Mycoplasmoidales</taxon>
        <taxon>Metamycoplasmataceae</taxon>
        <taxon>Mesomycoplasma</taxon>
    </lineage>
</organism>
<dbReference type="OrthoDB" id="9757917at2"/>
<protein>
    <submittedName>
        <fullName evidence="7">Helicase</fullName>
    </submittedName>
</protein>
<name>W5UT87_9BACT</name>
<gene>
    <name evidence="7" type="ORF">MYB_02050</name>
</gene>
<keyword evidence="2" id="KW-0547">Nucleotide-binding</keyword>
<dbReference type="Gene3D" id="3.40.50.300">
    <property type="entry name" value="P-loop containing nucleotide triphosphate hydrolases"/>
    <property type="match status" value="3"/>
</dbReference>
<evidence type="ECO:0000256" key="3">
    <source>
        <dbReference type="ARBA" id="ARBA00022801"/>
    </source>
</evidence>
<dbReference type="SMART" id="SM00952">
    <property type="entry name" value="RAP"/>
    <property type="match status" value="1"/>
</dbReference>
<reference evidence="7 8" key="1">
    <citation type="journal article" date="2014" name="Genome Announc.">
        <title>Complete Genome Sequence of Mycoplasma bovoculi Strain M165/69T (ATCC 29104).</title>
        <authorList>
            <person name="Calcutt M.J."/>
            <person name="Foecking M.F."/>
        </authorList>
    </citation>
    <scope>NUCLEOTIDE SEQUENCE [LARGE SCALE GENOMIC DNA]</scope>
    <source>
        <strain evidence="7">M165/69</strain>
    </source>
</reference>
<proteinExistence type="inferred from homology"/>
<dbReference type="InterPro" id="IPR011335">
    <property type="entry name" value="Restrct_endonuc-II-like"/>
</dbReference>
<dbReference type="HOGENOM" id="CLU_000788_0_1_14"/>
<dbReference type="STRING" id="743966.MYB_02050"/>
<keyword evidence="5" id="KW-0067">ATP-binding</keyword>
<dbReference type="InterPro" id="IPR050534">
    <property type="entry name" value="Coronavir_polyprotein_1ab"/>
</dbReference>
<dbReference type="GO" id="GO:0043139">
    <property type="term" value="F:5'-3' DNA helicase activity"/>
    <property type="evidence" value="ECO:0007669"/>
    <property type="project" value="TreeGrafter"/>
</dbReference>
<dbReference type="InterPro" id="IPR049468">
    <property type="entry name" value="Restrct_endonuc-II-like_dom"/>
</dbReference>
<dbReference type="PANTHER" id="PTHR43788">
    <property type="entry name" value="DNA2/NAM7 HELICASE FAMILY MEMBER"/>
    <property type="match status" value="1"/>
</dbReference>
<sequence>MLDNSNKKDIILKNINNWKTKLLDLSTKNKTINFSMKETKAVPSQLEILIPNFNNFISTILDSNKQDFDIVNYKNKQINSKDVKNFYSFRVELINEIEKRNQIMQGKIYGEFGGEYVNLVLDKIYKNYKKFQEEYSIDILFLTFGLLEWYDSPYTDEKKFAPLLFIPVDLKKVGNNWTLVIKKENILAQNDALVMKFKKEFSININIDSDVLEGKGNVQSILEQFNNLILDNIEDKRWKIHNRIFLSNFDFSNIHTYKDLSENTNNVIHSPFCQHIMGESNSLDTDIRTINEKNINEKISIEDDFKILDADSSQEIAIKQAVAGKSFILQGPPGTGKSQTITNIITELISHGKKVLFLAAKRTALDVVYNNLKKVNLDKFAIPIYDLAVNKKEIINEIIQISNETSHNLLSETNLKNFITNHNQVQEILEKYGSTLTKPFGPESLNLYNYIGKFAELESVPDLNFEIEDNPLKMSNSKFEDILNTIDRFFQSYQAINFDWKKHQWLGLNVVDINEKEEIFNNLENILEIASQTKQQIIDLGLQRNRVVIETNFITSIFAIYQLVNFYNSLKFEQDFDSNIDVNEILTQVKELNNITKTRQQLVSELLQTWTNVEFLEQKNARDVYETVINKSNSSFKFLSGAWKEVSRLFKSNLKENLDLKNINLIQQSEKFVNLEDHNKSIDKLVKQLPFEVDLKDLERVEQGFEQITNAMEELEIHHSIFKLLSMSYHNSRILNFLEKFVPRIQLLMSKFDKSLLNFENISFESFSNKVKGFIQFTSQFDDYVRFNFYKNSLQNLNCNNFLEAILKSNFTSDFRKIYLKQFYKKLVEHTIKTEIPYYDSIFLNNNLNLFRTRDQEIIKNNIDKIAFNLDKNIKEFLASANSNPQYMQLKKEAAKQTSKISFRQLFANSLDFILNIKPCLMLSPLVVSWLFKNLDFKFDVIIFDEASQIRPEIAITSLYRGKQVIIAGDKEQMPPSNFFVSNYEDDENGFDEDNLSAEDDFSNGFDSVLNLGEAILDSIELKWHYRSEFEELIYTSKENIYKSLKTFANARQPQSNEGLRFVYAQPDLATKISDEQNIINKSFEILKKLINKYHNKASIGFVVLNSEVQQKVEREIEKFKLNNPKYKFFFESQTDSPFFVKNIETVQGDERDFIIFLIEGKRNSDSRIGLSFGAINRNFGYKRLNVAITRAKKGMFLVSNFRSDEVDWFKSDNRGIKLLEQFFKNAEFGIKPAENTTTDKTNSIFANQVYLKLKEKGFNVHKQVGSSSQYIDIAVVDSKNSNHYVLGIECDGTAYKQSKTSRDRDRLRHQVFQRRGWNIHRIWSVDWFKNSEEQLQIIVDKLINLGTYPDKSNNNSGTKSSNDDNYALRDFSSANLFEEFPDIEETVSQFANKDDANSFYQADSEQKSLIIKQVLDKSGPILYSKLATIIKNWIFEPRINPSLKDKINNWILPVAKIQDNFVIPLNADFNFRQSKTLATQRNILEIHDNELKNCILTIFEHNNIAISLSEMTREICNRTQNNFRATFSQKIKEIFEQLKDDDKVIEVSFEIYRKLN</sequence>
<evidence type="ECO:0000259" key="6">
    <source>
        <dbReference type="SMART" id="SM00952"/>
    </source>
</evidence>
<dbReference type="InterPro" id="IPR027417">
    <property type="entry name" value="P-loop_NTPase"/>
</dbReference>
<dbReference type="PANTHER" id="PTHR43788:SF8">
    <property type="entry name" value="DNA-BINDING PROTEIN SMUBP-2"/>
    <property type="match status" value="1"/>
</dbReference>